<accession>A0A9X4AFP8</accession>
<evidence type="ECO:0008006" key="3">
    <source>
        <dbReference type="Google" id="ProtNLM"/>
    </source>
</evidence>
<organism evidence="1 2">
    <name type="scientific">Aquibacillus salsiterrae</name>
    <dbReference type="NCBI Taxonomy" id="2950439"/>
    <lineage>
        <taxon>Bacteria</taxon>
        <taxon>Bacillati</taxon>
        <taxon>Bacillota</taxon>
        <taxon>Bacilli</taxon>
        <taxon>Bacillales</taxon>
        <taxon>Bacillaceae</taxon>
        <taxon>Aquibacillus</taxon>
    </lineage>
</organism>
<protein>
    <recommendedName>
        <fullName evidence="3">Spore coat protein</fullName>
    </recommendedName>
</protein>
<comment type="caution">
    <text evidence="1">The sequence shown here is derived from an EMBL/GenBank/DDBJ whole genome shotgun (WGS) entry which is preliminary data.</text>
</comment>
<dbReference type="EMBL" id="JAMQKC010000003">
    <property type="protein sequence ID" value="MDC3416243.1"/>
    <property type="molecule type" value="Genomic_DNA"/>
</dbReference>
<evidence type="ECO:0000313" key="1">
    <source>
        <dbReference type="EMBL" id="MDC3416243.1"/>
    </source>
</evidence>
<reference evidence="1" key="1">
    <citation type="submission" date="2022-06" db="EMBL/GenBank/DDBJ databases">
        <title>Aquibacillus sp. a new bacterium isolated from soil saline samples.</title>
        <authorList>
            <person name="Galisteo C."/>
            <person name="De La Haba R."/>
            <person name="Sanchez-Porro C."/>
            <person name="Ventosa A."/>
        </authorList>
    </citation>
    <scope>NUCLEOTIDE SEQUENCE</scope>
    <source>
        <strain evidence="1">3ASR75-54</strain>
    </source>
</reference>
<name>A0A9X4AFP8_9BACI</name>
<proteinExistence type="predicted"/>
<dbReference type="AlphaFoldDB" id="A0A9X4AFP8"/>
<keyword evidence="2" id="KW-1185">Reference proteome</keyword>
<evidence type="ECO:0000313" key="2">
    <source>
        <dbReference type="Proteomes" id="UP001145069"/>
    </source>
</evidence>
<sequence>MHYQNIHPLNRNQIQPPYGVTANNYRYPGGFGHIGPLGAGLVGFGLGWLGGELLDGPGYGYGAGYGAGYGPGYGYGAGFGSGYGFGPGFGPGYGLGYGPNFF</sequence>
<dbReference type="Proteomes" id="UP001145069">
    <property type="component" value="Unassembled WGS sequence"/>
</dbReference>
<gene>
    <name evidence="1" type="ORF">NC799_04885</name>
</gene>
<dbReference type="RefSeq" id="WP_272445251.1">
    <property type="nucleotide sequence ID" value="NZ_JAMQKC010000003.1"/>
</dbReference>